<keyword evidence="2" id="KW-1185">Reference proteome</keyword>
<evidence type="ECO:0000313" key="1">
    <source>
        <dbReference type="EMBL" id="KAJ7390725.1"/>
    </source>
</evidence>
<name>A0A9X0A082_9CNID</name>
<proteinExistence type="predicted"/>
<comment type="caution">
    <text evidence="1">The sequence shown here is derived from an EMBL/GenBank/DDBJ whole genome shotgun (WGS) entry which is preliminary data.</text>
</comment>
<gene>
    <name evidence="1" type="ORF">OS493_022806</name>
</gene>
<evidence type="ECO:0000313" key="2">
    <source>
        <dbReference type="Proteomes" id="UP001163046"/>
    </source>
</evidence>
<accession>A0A9X0A082</accession>
<protein>
    <submittedName>
        <fullName evidence="1">Uncharacterized protein</fullName>
    </submittedName>
</protein>
<reference evidence="1" key="1">
    <citation type="submission" date="2023-01" db="EMBL/GenBank/DDBJ databases">
        <title>Genome assembly of the deep-sea coral Lophelia pertusa.</title>
        <authorList>
            <person name="Herrera S."/>
            <person name="Cordes E."/>
        </authorList>
    </citation>
    <scope>NUCLEOTIDE SEQUENCE</scope>
    <source>
        <strain evidence="1">USNM1676648</strain>
        <tissue evidence="1">Polyp</tissue>
    </source>
</reference>
<sequence>MLDMQPEENQRVQELEERAYRQRQWNLISRGVTSEHAALLPTDGSVTWPTPITKDLAASRRKTLEEETRSRKQQAKDAFELPWLKETEKDLHECTIVLSSAQLDSEKRATMEAYQEVLEDKLKNYHQNLGTLKCKFALEERKRSCVAQGLLRNEHRKLVTSLFQTLPLIEASPGNNHASNS</sequence>
<dbReference type="OrthoDB" id="5988339at2759"/>
<dbReference type="EMBL" id="MU825412">
    <property type="protein sequence ID" value="KAJ7390725.1"/>
    <property type="molecule type" value="Genomic_DNA"/>
</dbReference>
<dbReference type="Proteomes" id="UP001163046">
    <property type="component" value="Unassembled WGS sequence"/>
</dbReference>
<organism evidence="1 2">
    <name type="scientific">Desmophyllum pertusum</name>
    <dbReference type="NCBI Taxonomy" id="174260"/>
    <lineage>
        <taxon>Eukaryota</taxon>
        <taxon>Metazoa</taxon>
        <taxon>Cnidaria</taxon>
        <taxon>Anthozoa</taxon>
        <taxon>Hexacorallia</taxon>
        <taxon>Scleractinia</taxon>
        <taxon>Caryophylliina</taxon>
        <taxon>Caryophylliidae</taxon>
        <taxon>Desmophyllum</taxon>
    </lineage>
</organism>
<dbReference type="AlphaFoldDB" id="A0A9X0A082"/>